<dbReference type="OrthoDB" id="2570531at2"/>
<organism evidence="1 2">
    <name type="scientific">Actinoplanes italicus</name>
    <dbReference type="NCBI Taxonomy" id="113567"/>
    <lineage>
        <taxon>Bacteria</taxon>
        <taxon>Bacillati</taxon>
        <taxon>Actinomycetota</taxon>
        <taxon>Actinomycetes</taxon>
        <taxon>Micromonosporales</taxon>
        <taxon>Micromonosporaceae</taxon>
        <taxon>Actinoplanes</taxon>
    </lineage>
</organism>
<reference evidence="1 2" key="1">
    <citation type="submission" date="2018-03" db="EMBL/GenBank/DDBJ databases">
        <title>Genomic Encyclopedia of Archaeal and Bacterial Type Strains, Phase II (KMG-II): from individual species to whole genera.</title>
        <authorList>
            <person name="Goeker M."/>
        </authorList>
    </citation>
    <scope>NUCLEOTIDE SEQUENCE [LARGE SCALE GENOMIC DNA]</scope>
    <source>
        <strain evidence="1 2">DSM 43146</strain>
    </source>
</reference>
<dbReference type="InterPro" id="IPR011009">
    <property type="entry name" value="Kinase-like_dom_sf"/>
</dbReference>
<dbReference type="EMBL" id="PVMZ01000001">
    <property type="protein sequence ID" value="PRX25613.1"/>
    <property type="molecule type" value="Genomic_DNA"/>
</dbReference>
<keyword evidence="2" id="KW-1185">Reference proteome</keyword>
<comment type="caution">
    <text evidence="1">The sequence shown here is derived from an EMBL/GenBank/DDBJ whole genome shotgun (WGS) entry which is preliminary data.</text>
</comment>
<dbReference type="Gene3D" id="3.90.1200.10">
    <property type="match status" value="1"/>
</dbReference>
<dbReference type="AlphaFoldDB" id="A0A2T0KPD7"/>
<evidence type="ECO:0000313" key="1">
    <source>
        <dbReference type="EMBL" id="PRX25613.1"/>
    </source>
</evidence>
<proteinExistence type="predicted"/>
<dbReference type="SUPFAM" id="SSF56112">
    <property type="entry name" value="Protein kinase-like (PK-like)"/>
    <property type="match status" value="1"/>
</dbReference>
<name>A0A2T0KPD7_9ACTN</name>
<evidence type="ECO:0000313" key="2">
    <source>
        <dbReference type="Proteomes" id="UP000239415"/>
    </source>
</evidence>
<protein>
    <recommendedName>
        <fullName evidence="3">Phosphotransferase family enzyme</fullName>
    </recommendedName>
</protein>
<accession>A0A2T0KPD7</accession>
<evidence type="ECO:0008006" key="3">
    <source>
        <dbReference type="Google" id="ProtNLM"/>
    </source>
</evidence>
<gene>
    <name evidence="1" type="ORF">CLV67_101330</name>
</gene>
<dbReference type="RefSeq" id="WP_106315332.1">
    <property type="nucleotide sequence ID" value="NZ_BOMO01000024.1"/>
</dbReference>
<dbReference type="Proteomes" id="UP000239415">
    <property type="component" value="Unassembled WGS sequence"/>
</dbReference>
<sequence length="276" mass="30112">MSHTRIDYWQLPRTVRNRVADAIGAVSSAESASEGLNSAVAAVLRTATRRYFIKALPTEHRWVWTQAREAEVAPFVADVGAPLIARIVEDGWDVLLFDALHGHQADYAPDSIDLPHVARLVARIGEIPCPDIELRQAEQRLSAFTDEANLHYFGGNTLLHTDLNPANVIVGGSGARIVDWGWATRGADWLNPAYLVTWLIVAGHEPKEAEWWAEQVPAWQTAPVAGVTAFAAANAVMWATHGGTDPDPWTKQLVDASARWSSYRGMPPSAAGPRSA</sequence>